<proteinExistence type="predicted"/>
<dbReference type="Proteomes" id="UP000238479">
    <property type="component" value="Chromosome 5"/>
</dbReference>
<sequence length="69" mass="7562">MEVFLPPDVSGGDFGPAEFWQRWFCCGVAHRSPSGGGHPAVLPGYHGQRSPSQRLSGDSWRRFKAVSCD</sequence>
<dbReference type="AlphaFoldDB" id="A0A2P6QGF9"/>
<evidence type="ECO:0000256" key="1">
    <source>
        <dbReference type="SAM" id="MobiDB-lite"/>
    </source>
</evidence>
<accession>A0A2P6QGF9</accession>
<dbReference type="EMBL" id="PDCK01000043">
    <property type="protein sequence ID" value="PRQ33247.1"/>
    <property type="molecule type" value="Genomic_DNA"/>
</dbReference>
<dbReference type="Gramene" id="PRQ33247">
    <property type="protein sequence ID" value="PRQ33247"/>
    <property type="gene ID" value="RchiOBHm_Chr5g0055471"/>
</dbReference>
<evidence type="ECO:0000313" key="2">
    <source>
        <dbReference type="EMBL" id="PRQ33247.1"/>
    </source>
</evidence>
<feature type="region of interest" description="Disordered" evidence="1">
    <location>
        <begin position="34"/>
        <end position="57"/>
    </location>
</feature>
<gene>
    <name evidence="2" type="ORF">RchiOBHm_Chr5g0055471</name>
</gene>
<reference evidence="2 3" key="1">
    <citation type="journal article" date="2018" name="Nat. Genet.">
        <title>The Rosa genome provides new insights in the design of modern roses.</title>
        <authorList>
            <person name="Bendahmane M."/>
        </authorList>
    </citation>
    <scope>NUCLEOTIDE SEQUENCE [LARGE SCALE GENOMIC DNA]</scope>
    <source>
        <strain evidence="3">cv. Old Blush</strain>
    </source>
</reference>
<comment type="caution">
    <text evidence="2">The sequence shown here is derived from an EMBL/GenBank/DDBJ whole genome shotgun (WGS) entry which is preliminary data.</text>
</comment>
<organism evidence="2 3">
    <name type="scientific">Rosa chinensis</name>
    <name type="common">China rose</name>
    <dbReference type="NCBI Taxonomy" id="74649"/>
    <lineage>
        <taxon>Eukaryota</taxon>
        <taxon>Viridiplantae</taxon>
        <taxon>Streptophyta</taxon>
        <taxon>Embryophyta</taxon>
        <taxon>Tracheophyta</taxon>
        <taxon>Spermatophyta</taxon>
        <taxon>Magnoliopsida</taxon>
        <taxon>eudicotyledons</taxon>
        <taxon>Gunneridae</taxon>
        <taxon>Pentapetalae</taxon>
        <taxon>rosids</taxon>
        <taxon>fabids</taxon>
        <taxon>Rosales</taxon>
        <taxon>Rosaceae</taxon>
        <taxon>Rosoideae</taxon>
        <taxon>Rosoideae incertae sedis</taxon>
        <taxon>Rosa</taxon>
    </lineage>
</organism>
<keyword evidence="3" id="KW-1185">Reference proteome</keyword>
<name>A0A2P6QGF9_ROSCH</name>
<protein>
    <submittedName>
        <fullName evidence="2">Uncharacterized protein</fullName>
    </submittedName>
</protein>
<evidence type="ECO:0000313" key="3">
    <source>
        <dbReference type="Proteomes" id="UP000238479"/>
    </source>
</evidence>